<gene>
    <name evidence="1" type="ORF">TR125282</name>
</gene>
<name>A0A0X3PPZ8_SCHSO</name>
<proteinExistence type="predicted"/>
<protein>
    <submittedName>
        <fullName evidence="1">Uncharacterized protein</fullName>
    </submittedName>
</protein>
<evidence type="ECO:0000313" key="1">
    <source>
        <dbReference type="EMBL" id="JAP53648.1"/>
    </source>
</evidence>
<reference evidence="1" key="1">
    <citation type="submission" date="2016-01" db="EMBL/GenBank/DDBJ databases">
        <title>Reference transcriptome for the parasite Schistocephalus solidus: insights into the molecular evolution of parasitism.</title>
        <authorList>
            <person name="Hebert F.O."/>
            <person name="Grambauer S."/>
            <person name="Barber I."/>
            <person name="Landry C.R."/>
            <person name="Aubin-Horth N."/>
        </authorList>
    </citation>
    <scope>NUCLEOTIDE SEQUENCE</scope>
</reference>
<sequence>MSHSLEAIFVTRIRHNSLQMVRESFHSICPNLVHLLCPVRPYAGEIMKCTGNLFNLLERLRVYVDVHSCNFLFIDSCGSTSDTTLASCCKFVLRPITLYLCLRNIHRFQNTEKTGK</sequence>
<dbReference type="AlphaFoldDB" id="A0A0X3PPZ8"/>
<dbReference type="EMBL" id="GEEE01009577">
    <property type="protein sequence ID" value="JAP53648.1"/>
    <property type="molecule type" value="Transcribed_RNA"/>
</dbReference>
<organism evidence="1">
    <name type="scientific">Schistocephalus solidus</name>
    <name type="common">Tapeworm</name>
    <dbReference type="NCBI Taxonomy" id="70667"/>
    <lineage>
        <taxon>Eukaryota</taxon>
        <taxon>Metazoa</taxon>
        <taxon>Spiralia</taxon>
        <taxon>Lophotrochozoa</taxon>
        <taxon>Platyhelminthes</taxon>
        <taxon>Cestoda</taxon>
        <taxon>Eucestoda</taxon>
        <taxon>Diphyllobothriidea</taxon>
        <taxon>Diphyllobothriidae</taxon>
        <taxon>Schistocephalus</taxon>
    </lineage>
</organism>
<accession>A0A0X3PPZ8</accession>